<keyword evidence="4 8" id="KW-0812">Transmembrane</keyword>
<organism evidence="9">
    <name type="scientific">Melanopsichium pennsylvanicum 4</name>
    <dbReference type="NCBI Taxonomy" id="1398559"/>
    <lineage>
        <taxon>Eukaryota</taxon>
        <taxon>Fungi</taxon>
        <taxon>Dikarya</taxon>
        <taxon>Basidiomycota</taxon>
        <taxon>Ustilaginomycotina</taxon>
        <taxon>Ustilaginomycetes</taxon>
        <taxon>Ustilaginales</taxon>
        <taxon>Ustilaginaceae</taxon>
        <taxon>Melanopsichium</taxon>
    </lineage>
</organism>
<feature type="region of interest" description="Disordered" evidence="7">
    <location>
        <begin position="1"/>
        <end position="32"/>
    </location>
</feature>
<dbReference type="GO" id="GO:0015109">
    <property type="term" value="F:chromate transmembrane transporter activity"/>
    <property type="evidence" value="ECO:0007669"/>
    <property type="project" value="InterPro"/>
</dbReference>
<name>A0A077R817_9BASI</name>
<keyword evidence="6 8" id="KW-0472">Membrane</keyword>
<feature type="transmembrane region" description="Helical" evidence="8">
    <location>
        <begin position="163"/>
        <end position="186"/>
    </location>
</feature>
<protein>
    <submittedName>
        <fullName evidence="9">Chromate ion transporter</fullName>
    </submittedName>
</protein>
<dbReference type="PANTHER" id="PTHR33567:SF3">
    <property type="entry name" value="CHROMATE ION TRANSPORTER (EUROFUNG)"/>
    <property type="match status" value="1"/>
</dbReference>
<feature type="transmembrane region" description="Helical" evidence="8">
    <location>
        <begin position="485"/>
        <end position="506"/>
    </location>
</feature>
<comment type="similarity">
    <text evidence="2">Belongs to the chromate ion transporter (CHR) (TC 2.A.51) family.</text>
</comment>
<sequence>MSATQVVTRSPSHASNNERAPRPSSAFTTEATPTAAAGIPSLELEHQDRRNLKISVRLVETIRHFWDLGFTAFGGPGVHVVILRKRFVENLAWLDATTFADLFSLGNALPGPGSTQLAFSIALARNGTLAGLVAFLFWSIPGAAGMAALGAGVRKFPERLPPIVLGLLTGLNAAAVGLIALAAFQLSKSSITDPITRLLVIGSASFGICYHAPWMYPVLVFGGGLITLAYDYRHRIVKGVSAKLNLRNRKAVKNHNPAQNNRQNFSAQVIELEPVASTRRASLDATDKKQPAPAVQELPFQVGASSTQANLRHRSAQSADHNASNAISNETNSAEINRRTPIMVLPHKIALALGAGFIILVVTVVVTRSQLKSPPRTLDFFTNMMIAGVIIFGGGPVVVPLLRGYTVENGWVSPSSFVIAMNRLVCSILNQSLSPLLLLHRTKQVDSRDFLLGFAILQAFPGPNFNFAAYLGVLSIPNNPALGAFLGWLGIFSPGLLLKLSLLPLYHTWRKHEVTKSVLRGLNASATGLVYTAVWQLFLVGYIYTPARGVVMEAASQSGPLTSDPFWGVVASSAFVATQWFKSPPAVTILAGAVAGLAWFGVVGAAGTERQQAFF</sequence>
<feature type="transmembrane region" description="Helical" evidence="8">
    <location>
        <begin position="349"/>
        <end position="368"/>
    </location>
</feature>
<evidence type="ECO:0000313" key="9">
    <source>
        <dbReference type="EMBL" id="CDI53279.1"/>
    </source>
</evidence>
<dbReference type="GO" id="GO:0005886">
    <property type="term" value="C:plasma membrane"/>
    <property type="evidence" value="ECO:0007669"/>
    <property type="project" value="UniProtKB-SubCell"/>
</dbReference>
<evidence type="ECO:0000256" key="1">
    <source>
        <dbReference type="ARBA" id="ARBA00004651"/>
    </source>
</evidence>
<proteinExistence type="inferred from homology"/>
<evidence type="ECO:0000256" key="8">
    <source>
        <dbReference type="SAM" id="Phobius"/>
    </source>
</evidence>
<dbReference type="InterPro" id="IPR003370">
    <property type="entry name" value="Chromate_transpt"/>
</dbReference>
<comment type="subcellular location">
    <subcellularLocation>
        <location evidence="1">Cell membrane</location>
        <topology evidence="1">Multi-pass membrane protein</topology>
    </subcellularLocation>
</comment>
<feature type="transmembrane region" description="Helical" evidence="8">
    <location>
        <begin position="198"/>
        <end position="216"/>
    </location>
</feature>
<feature type="transmembrane region" description="Helical" evidence="8">
    <location>
        <begin position="129"/>
        <end position="151"/>
    </location>
</feature>
<keyword evidence="5 8" id="KW-1133">Transmembrane helix</keyword>
<feature type="compositionally biased region" description="Polar residues" evidence="7">
    <location>
        <begin position="1"/>
        <end position="18"/>
    </location>
</feature>
<evidence type="ECO:0000256" key="6">
    <source>
        <dbReference type="ARBA" id="ARBA00023136"/>
    </source>
</evidence>
<feature type="transmembrane region" description="Helical" evidence="8">
    <location>
        <begin position="450"/>
        <end position="473"/>
    </location>
</feature>
<feature type="region of interest" description="Disordered" evidence="7">
    <location>
        <begin position="309"/>
        <end position="332"/>
    </location>
</feature>
<feature type="transmembrane region" description="Helical" evidence="8">
    <location>
        <begin position="526"/>
        <end position="545"/>
    </location>
</feature>
<evidence type="ECO:0000256" key="2">
    <source>
        <dbReference type="ARBA" id="ARBA00005262"/>
    </source>
</evidence>
<feature type="transmembrane region" description="Helical" evidence="8">
    <location>
        <begin position="411"/>
        <end position="429"/>
    </location>
</feature>
<feature type="transmembrane region" description="Helical" evidence="8">
    <location>
        <begin position="380"/>
        <end position="399"/>
    </location>
</feature>
<feature type="transmembrane region" description="Helical" evidence="8">
    <location>
        <begin position="588"/>
        <end position="607"/>
    </location>
</feature>
<dbReference type="AlphaFoldDB" id="A0A077R817"/>
<evidence type="ECO:0000256" key="5">
    <source>
        <dbReference type="ARBA" id="ARBA00022989"/>
    </source>
</evidence>
<dbReference type="Pfam" id="PF02417">
    <property type="entry name" value="Chromate_transp"/>
    <property type="match status" value="3"/>
</dbReference>
<evidence type="ECO:0000256" key="3">
    <source>
        <dbReference type="ARBA" id="ARBA00022475"/>
    </source>
</evidence>
<evidence type="ECO:0000256" key="4">
    <source>
        <dbReference type="ARBA" id="ARBA00022692"/>
    </source>
</evidence>
<accession>A0A077R817</accession>
<keyword evidence="3" id="KW-1003">Cell membrane</keyword>
<dbReference type="PANTHER" id="PTHR33567">
    <property type="entry name" value="CHROMATE ION TRANSPORTER (EUROFUNG)"/>
    <property type="match status" value="1"/>
</dbReference>
<dbReference type="EMBL" id="HG529573">
    <property type="protein sequence ID" value="CDI53279.1"/>
    <property type="molecule type" value="Genomic_DNA"/>
</dbReference>
<reference evidence="9" key="1">
    <citation type="journal article" date="2014" name="Genome Biol. Evol.">
        <title>Gene Loss Rather Than Gene Gain Is Associated with a Host Jump from Monocots to Dicots in the Smut Fungus Melanopsichium pennsylvanicum.</title>
        <authorList>
            <person name="Sharma R."/>
            <person name="Mishra B."/>
            <person name="Runge F."/>
            <person name="Thines M."/>
        </authorList>
    </citation>
    <scope>NUCLEOTIDE SEQUENCE</scope>
    <source>
        <strain evidence="9">4</strain>
    </source>
</reference>
<evidence type="ECO:0000256" key="7">
    <source>
        <dbReference type="SAM" id="MobiDB-lite"/>
    </source>
</evidence>